<keyword evidence="2" id="KW-0732">Signal</keyword>
<feature type="compositionally biased region" description="Basic and acidic residues" evidence="6">
    <location>
        <begin position="2398"/>
        <end position="2413"/>
    </location>
</feature>
<feature type="region of interest" description="Disordered" evidence="6">
    <location>
        <begin position="995"/>
        <end position="1017"/>
    </location>
</feature>
<dbReference type="Pfam" id="PF02494">
    <property type="entry name" value="HYR"/>
    <property type="match status" value="1"/>
</dbReference>
<feature type="region of interest" description="Disordered" evidence="6">
    <location>
        <begin position="2263"/>
        <end position="2297"/>
    </location>
</feature>
<evidence type="ECO:0000256" key="5">
    <source>
        <dbReference type="PROSITE-ProRule" id="PRU00076"/>
    </source>
</evidence>
<evidence type="ECO:0000256" key="6">
    <source>
        <dbReference type="SAM" id="MobiDB-lite"/>
    </source>
</evidence>
<dbReference type="InterPro" id="IPR009030">
    <property type="entry name" value="Growth_fac_rcpt_cys_sf"/>
</dbReference>
<dbReference type="VEuPathDB" id="CryptoDB:Cvel_1641"/>
<dbReference type="PhylomeDB" id="A0A0G4I102"/>
<dbReference type="InterPro" id="IPR001881">
    <property type="entry name" value="EGF-like_Ca-bd_dom"/>
</dbReference>
<feature type="domain" description="EGF-like" evidence="8">
    <location>
        <begin position="646"/>
        <end position="686"/>
    </location>
</feature>
<dbReference type="PROSITE" id="PS50825">
    <property type="entry name" value="HYR"/>
    <property type="match status" value="1"/>
</dbReference>
<evidence type="ECO:0000313" key="10">
    <source>
        <dbReference type="EMBL" id="CEM50552.1"/>
    </source>
</evidence>
<feature type="region of interest" description="Disordered" evidence="6">
    <location>
        <begin position="2562"/>
        <end position="2633"/>
    </location>
</feature>
<organism evidence="10">
    <name type="scientific">Chromera velia CCMP2878</name>
    <dbReference type="NCBI Taxonomy" id="1169474"/>
    <lineage>
        <taxon>Eukaryota</taxon>
        <taxon>Sar</taxon>
        <taxon>Alveolata</taxon>
        <taxon>Colpodellida</taxon>
        <taxon>Chromeraceae</taxon>
        <taxon>Chromera</taxon>
    </lineage>
</organism>
<dbReference type="PROSITE" id="PS50026">
    <property type="entry name" value="EGF_3"/>
    <property type="match status" value="8"/>
</dbReference>
<feature type="transmembrane region" description="Helical" evidence="7">
    <location>
        <begin position="1231"/>
        <end position="1252"/>
    </location>
</feature>
<gene>
    <name evidence="10" type="ORF">Cvel_1641</name>
</gene>
<evidence type="ECO:0000259" key="9">
    <source>
        <dbReference type="PROSITE" id="PS50825"/>
    </source>
</evidence>
<feature type="domain" description="HYR" evidence="9">
    <location>
        <begin position="884"/>
        <end position="965"/>
    </location>
</feature>
<dbReference type="InterPro" id="IPR000152">
    <property type="entry name" value="EGF-type_Asp/Asn_hydroxyl_site"/>
</dbReference>
<feature type="domain" description="EGF-like" evidence="8">
    <location>
        <begin position="553"/>
        <end position="596"/>
    </location>
</feature>
<dbReference type="EMBL" id="CDMZ01004700">
    <property type="protein sequence ID" value="CEM50552.1"/>
    <property type="molecule type" value="Genomic_DNA"/>
</dbReference>
<evidence type="ECO:0000256" key="2">
    <source>
        <dbReference type="ARBA" id="ARBA00022729"/>
    </source>
</evidence>
<feature type="domain" description="EGF-like" evidence="8">
    <location>
        <begin position="687"/>
        <end position="725"/>
    </location>
</feature>
<feature type="compositionally biased region" description="Low complexity" evidence="6">
    <location>
        <begin position="1880"/>
        <end position="1894"/>
    </location>
</feature>
<feature type="transmembrane region" description="Helical" evidence="7">
    <location>
        <begin position="1403"/>
        <end position="1424"/>
    </location>
</feature>
<feature type="compositionally biased region" description="Polar residues" evidence="6">
    <location>
        <begin position="2505"/>
        <end position="2521"/>
    </location>
</feature>
<evidence type="ECO:0000256" key="3">
    <source>
        <dbReference type="ARBA" id="ARBA00022737"/>
    </source>
</evidence>
<feature type="compositionally biased region" description="Low complexity" evidence="6">
    <location>
        <begin position="2059"/>
        <end position="2070"/>
    </location>
</feature>
<dbReference type="InterPro" id="IPR018097">
    <property type="entry name" value="EGF_Ca-bd_CS"/>
</dbReference>
<dbReference type="InterPro" id="IPR003410">
    <property type="entry name" value="HYR_dom"/>
</dbReference>
<feature type="transmembrane region" description="Helical" evidence="7">
    <location>
        <begin position="1524"/>
        <end position="1544"/>
    </location>
</feature>
<keyword evidence="7" id="KW-0472">Membrane</keyword>
<evidence type="ECO:0000256" key="7">
    <source>
        <dbReference type="SAM" id="Phobius"/>
    </source>
</evidence>
<keyword evidence="4" id="KW-1015">Disulfide bond</keyword>
<feature type="domain" description="EGF-like" evidence="8">
    <location>
        <begin position="269"/>
        <end position="309"/>
    </location>
</feature>
<dbReference type="Pfam" id="PF07645">
    <property type="entry name" value="EGF_CA"/>
    <property type="match status" value="4"/>
</dbReference>
<feature type="region of interest" description="Disordered" evidence="6">
    <location>
        <begin position="1265"/>
        <end position="1291"/>
    </location>
</feature>
<dbReference type="SMART" id="SM00181">
    <property type="entry name" value="EGF"/>
    <property type="match status" value="9"/>
</dbReference>
<name>A0A0G4I102_9ALVE</name>
<feature type="compositionally biased region" description="Basic residues" evidence="6">
    <location>
        <begin position="2622"/>
        <end position="2633"/>
    </location>
</feature>
<feature type="compositionally biased region" description="Acidic residues" evidence="6">
    <location>
        <begin position="2605"/>
        <end position="2616"/>
    </location>
</feature>
<dbReference type="InterPro" id="IPR024731">
    <property type="entry name" value="NELL2-like_EGF"/>
</dbReference>
<feature type="compositionally biased region" description="Basic residues" evidence="6">
    <location>
        <begin position="2031"/>
        <end position="2040"/>
    </location>
</feature>
<keyword evidence="3" id="KW-0677">Repeat</keyword>
<feature type="compositionally biased region" description="Acidic residues" evidence="6">
    <location>
        <begin position="2369"/>
        <end position="2385"/>
    </location>
</feature>
<feature type="compositionally biased region" description="Basic and acidic residues" evidence="6">
    <location>
        <begin position="2526"/>
        <end position="2536"/>
    </location>
</feature>
<evidence type="ECO:0008006" key="11">
    <source>
        <dbReference type="Google" id="ProtNLM"/>
    </source>
</evidence>
<dbReference type="SUPFAM" id="SSF57184">
    <property type="entry name" value="Growth factor receptor domain"/>
    <property type="match status" value="3"/>
</dbReference>
<accession>A0A0G4I102</accession>
<dbReference type="CDD" id="cd00054">
    <property type="entry name" value="EGF_CA"/>
    <property type="match status" value="8"/>
</dbReference>
<sequence>MIPIRVFCPDCTVHFPDCLLVLYTELDECAAGVHNCDPQATCTNTNGSFTCACTSGTDGDGVVCGIRIPPSDIGMGHAQAFTWTKDVVNLYSGLPTIYKNYAGAVCPGEYRVYTSVPWDSHGGNVTTVAGDENAPSSLFDGSEEGLPWLTKRKFAGLDAAAESAVLIFLETPCYFTLKGYAWQANDCCETRNPSAMSVSGANSSAGPWTELHSYSGVSDWTTLELKTFASNTTSERFKFFAFTLRRASSGPNIFYTGDQAYFLATDWAELDECAAGVHNCDPKANCTNTNGSFTCSCGNGLDGDGLFCGIQIPQSDIGRGDSDSFTWTKDITRLFNGRETIYKDYGGPICPGQYRMYTPNAWAGQTGDASIIPTEWLPSSLFDASSSGRGWCTMNFQIEAFNSTSASDTEIILGTPCHMTVAGYSWQARADELSAPSEMTLSGANSTGGPWTLLHNFTGLVDWVGMQERRWSVALRGGPFNFHRFVLRRVQSPSSHFGCGLVAKFYAESWTEVDECAIGVHDCDVRANCSNTNGSFACTCIPAFEGNGTFCGDLNECLNTTDHNCDPAANCSNTHGSFLCACSAGWTGTGIVGGCSDFNECQASVHDCHAGALCSNTNGSFECHCNTGFNDTGVAAGMPNGTQCTNLNECAMGTDDCAVSAVCNDTWGSFACICGSGLFGPGTFCADSNECALNLHHCSSIAACTNTFGSFACACPLGYSSADSGVTCTDDDECISNVHNCDVHATCTNTDGSFFCSCDTGFGGNGIFCIQSLRVDCGASSAFERTVVNGVPPDVCLFEPSAQATVLRLNMPQPHLPFSATISRPSRAPGGSISRTRPLSRLQELRCNDGYLEAGSQTVTCSGVEGADPPEALWQQDSGTSGCEDVTPPSFDCPDYTTETDPSSSQAQIGSYSFVTITDPGGIASVVNDPTVPRAFPAGSSDVTITATDTEGNKGSCSFTISVRADDYTYWTAGKCMPCPADTSCQGNLFGKSKEVQPDGSLKRSQEATGAGESSRRLQAGYVGVTENVYEAGQHPRPKPDPGFALAQLFPTAVVVECPIGQTCEETVFIETDDGIAQPNVTCAEGMRGPVCSQCDVGFYRTTPDAVCQRCLHMTLQVTYAVLGFIAVQIMVIFYTSMNAVPSEDDEKTHIVAIRTLLNFLSLIGFIGMINIASLELPENIPKLDELIPGIPSINGVLSTDCILEPLLLAAGYPPDEAFIILKIGNTLKMLASAIFLTLLGSCIVFNASILSRFKRRRVEVKLQQQSANRLPAPSPEDPQSSSRRANLTLPPSSLLGEARAITPISSSSRGRGSSIVPLQEEEREVARIQEEHERNLEKRMRTAGLTEAQQRQLMRLEIWRRWNKRVLGIWRCEPLAEGLETRVESAPSVSCSDEVYIRWSGIAAASMVLLGVVIPLLLGVALVTELRRLRLESNRPLRANFRRRFGFLIQGFRAGFEFWELTIIIRKFLLQLCLAFYFGENSNMRLSQAVWLAVFSFVVQSRFRPFNTQDNDILNRLESEALAFWLLSLVLFQMILLESMTALQNLAVMGAILGLNGFFLVRISSIIVIGYIADVSAVVREVDESSDPSTVLPDAVVRVPFLWVMPILKWIIHPIEVAVDRLVSKDTLRLVDNHNEDTSAGVHEGGGALTEKSVAISSFVLARCGKVFGGVRPLSREELLGTLLEIDLVVSDILIKWDTEMASDRKKEASALNKKMQPPTSFRSLAAIKQRPSVGLDKRRKGGRQVPGGVREGGRAQSPLETHKKFQPPEHFDEFLFRWALVCSQRLAEDEELAASSEGVNDLDELLWIAQKLLRPSVEAKDDHPFLKDLQRSLESREKEIVIPTGAGEGPQREGSEKEEDSEEEDECSPMVSPRRRTTTSPRPAASPSLPVVPTREDAFGLESALPPQSPSPGVILSKRRAAFDIAGDRWDPLSRDELAVEALTWADRKVRSGPDSSFHLMTPKSFRLAVDESVRRLPSPVSKKGRETGSVSEASPLSPSPASGKRFRSFRLPPSTRGEVTKIKGMKPNSKRQNKGLRRGIVGGSGAGRVSDVSDRSLSPSISGSVKGSVSFGGMGRNAERLFDCVVPERLRQSGFPLRPSQLQKVGEAFFSFGQNGHLLESAADLDTVLRALRTFLHMHPVVVLWHYLCFMGAKRRILDRGGMSLIARWLRYIRTDVAHPACNPPMTGFPGDCLSPLSRLTSNKSKSRGSEGSESLGSQLSDLRVQVWKSTIRTSLAVARVQAKQRGERPNYRLVERVHAPSRRGPSSSVMRSQSDRVGRGEIESGGEGTIDEPGKEDLFCDFAFVELPLSDHFGVTHPSGGPAFEVDSVHGKALECWLPLAEGPQLREGGPGAFQFGSILEDVLGESEEEELEEEPEEEGEGGNGNGRGQADVGEVKSDASKSSFEERSPLLMQQNLPPPFFSTGISVEGEFEYREKVKAGDKDAPLSAPKDPAHELDLVLRELSFDSDDADLLEQSPQADMHEEIRRMDGSGSRAHQRPSEVSQGSKRGANRNLNFTAPHGGEREKERGDGAGKAAANATLSAMQLYESVALGTRSRLPTFRSHFDGSSRPFGLKEETERVKKGLGDKTFQDENERREEDREEESDSESDVSEVTPLKRRSGSPIQRK</sequence>
<feature type="region of interest" description="Disordered" evidence="6">
    <location>
        <begin position="2369"/>
        <end position="2428"/>
    </location>
</feature>
<feature type="domain" description="EGF-like" evidence="8">
    <location>
        <begin position="730"/>
        <end position="770"/>
    </location>
</feature>
<feature type="compositionally biased region" description="Acidic residues" evidence="6">
    <location>
        <begin position="1858"/>
        <end position="1869"/>
    </location>
</feature>
<feature type="region of interest" description="Disordered" evidence="6">
    <location>
        <begin position="2474"/>
        <end position="2541"/>
    </location>
</feature>
<feature type="compositionally biased region" description="Basic and acidic residues" evidence="6">
    <location>
        <begin position="2568"/>
        <end position="2604"/>
    </location>
</feature>
<feature type="region of interest" description="Disordered" evidence="6">
    <location>
        <begin position="1979"/>
        <end position="2070"/>
    </location>
</feature>
<feature type="region of interest" description="Disordered" evidence="6">
    <location>
        <begin position="1735"/>
        <end position="1759"/>
    </location>
</feature>
<feature type="domain" description="EGF-like" evidence="8">
    <location>
        <begin position="597"/>
        <end position="635"/>
    </location>
</feature>
<dbReference type="PROSITE" id="PS00010">
    <property type="entry name" value="ASX_HYDROXYL"/>
    <property type="match status" value="8"/>
</dbReference>
<reference evidence="10" key="1">
    <citation type="submission" date="2014-11" db="EMBL/GenBank/DDBJ databases">
        <authorList>
            <person name="Otto D Thomas"/>
            <person name="Naeem Raeece"/>
        </authorList>
    </citation>
    <scope>NUCLEOTIDE SEQUENCE</scope>
</reference>
<protein>
    <recommendedName>
        <fullName evidence="11">HYR domain-containing protein</fullName>
    </recommendedName>
</protein>
<feature type="domain" description="EGF-like" evidence="8">
    <location>
        <begin position="512"/>
        <end position="552"/>
    </location>
</feature>
<proteinExistence type="predicted"/>
<keyword evidence="7" id="KW-0812">Transmembrane</keyword>
<feature type="domain" description="EGF-like" evidence="8">
    <location>
        <begin position="25"/>
        <end position="65"/>
    </location>
</feature>
<feature type="transmembrane region" description="Helical" evidence="7">
    <location>
        <begin position="1551"/>
        <end position="1574"/>
    </location>
</feature>
<dbReference type="InterPro" id="IPR000742">
    <property type="entry name" value="EGF"/>
</dbReference>
<feature type="compositionally biased region" description="Low complexity" evidence="6">
    <location>
        <begin position="1992"/>
        <end position="2005"/>
    </location>
</feature>
<keyword evidence="7" id="KW-1133">Transmembrane helix</keyword>
<keyword evidence="1 5" id="KW-0245">EGF-like domain</keyword>
<evidence type="ECO:0000256" key="4">
    <source>
        <dbReference type="ARBA" id="ARBA00023157"/>
    </source>
</evidence>
<feature type="compositionally biased region" description="Basic and acidic residues" evidence="6">
    <location>
        <begin position="2485"/>
        <end position="2494"/>
    </location>
</feature>
<evidence type="ECO:0000259" key="8">
    <source>
        <dbReference type="PROSITE" id="PS50026"/>
    </source>
</evidence>
<dbReference type="Gene3D" id="2.10.25.10">
    <property type="entry name" value="Laminin"/>
    <property type="match status" value="8"/>
</dbReference>
<dbReference type="FunFam" id="2.10.25.10:FF:000038">
    <property type="entry name" value="Fibrillin 2"/>
    <property type="match status" value="7"/>
</dbReference>
<feature type="compositionally biased region" description="Basic and acidic residues" evidence="6">
    <location>
        <begin position="2277"/>
        <end position="2286"/>
    </location>
</feature>
<dbReference type="SMART" id="SM00179">
    <property type="entry name" value="EGF_CA"/>
    <property type="match status" value="8"/>
</dbReference>
<dbReference type="Pfam" id="PF12947">
    <property type="entry name" value="EGF_3"/>
    <property type="match status" value="4"/>
</dbReference>
<evidence type="ECO:0000256" key="1">
    <source>
        <dbReference type="ARBA" id="ARBA00022536"/>
    </source>
</evidence>
<feature type="compositionally biased region" description="Polar residues" evidence="6">
    <location>
        <begin position="897"/>
        <end position="907"/>
    </location>
</feature>
<dbReference type="InterPro" id="IPR049883">
    <property type="entry name" value="NOTCH1_EGF-like"/>
</dbReference>
<dbReference type="PROSITE" id="PS01186">
    <property type="entry name" value="EGF_2"/>
    <property type="match status" value="2"/>
</dbReference>
<feature type="transmembrane region" description="Helical" evidence="7">
    <location>
        <begin position="1157"/>
        <end position="1175"/>
    </location>
</feature>
<feature type="compositionally biased region" description="Basic and acidic residues" evidence="6">
    <location>
        <begin position="995"/>
        <end position="1006"/>
    </location>
</feature>
<feature type="transmembrane region" description="Helical" evidence="7">
    <location>
        <begin position="1118"/>
        <end position="1136"/>
    </location>
</feature>
<feature type="region of interest" description="Disordered" evidence="6">
    <location>
        <begin position="1838"/>
        <end position="1894"/>
    </location>
</feature>
<comment type="caution">
    <text evidence="5">Lacks conserved residue(s) required for the propagation of feature annotation.</text>
</comment>
<feature type="region of interest" description="Disordered" evidence="6">
    <location>
        <begin position="863"/>
        <end position="907"/>
    </location>
</feature>
<dbReference type="PANTHER" id="PTHR24039:SF58">
    <property type="entry name" value="EGF-LIKE DOMAIN-CONTAINING PROTEIN"/>
    <property type="match status" value="1"/>
</dbReference>
<dbReference type="PANTHER" id="PTHR24039">
    <property type="entry name" value="FIBRILLIN-RELATED"/>
    <property type="match status" value="1"/>
</dbReference>
<dbReference type="GO" id="GO:0005509">
    <property type="term" value="F:calcium ion binding"/>
    <property type="evidence" value="ECO:0007669"/>
    <property type="project" value="InterPro"/>
</dbReference>
<dbReference type="PROSITE" id="PS01187">
    <property type="entry name" value="EGF_CA"/>
    <property type="match status" value="4"/>
</dbReference>
<feature type="compositionally biased region" description="Polar residues" evidence="6">
    <location>
        <begin position="1278"/>
        <end position="1291"/>
    </location>
</feature>